<evidence type="ECO:0000313" key="2">
    <source>
        <dbReference type="Proteomes" id="UP000198647"/>
    </source>
</evidence>
<reference evidence="1 2" key="1">
    <citation type="submission" date="2016-10" db="EMBL/GenBank/DDBJ databases">
        <authorList>
            <person name="Varghese N."/>
            <person name="Submissions S."/>
        </authorList>
    </citation>
    <scope>NUCLEOTIDE SEQUENCE [LARGE SCALE GENOMIC DNA]</scope>
    <source>
        <strain evidence="1 2">DSM 20748</strain>
    </source>
</reference>
<proteinExistence type="predicted"/>
<comment type="caution">
    <text evidence="1">The sequence shown here is derived from an EMBL/GenBank/DDBJ whole genome shotgun (WGS) entry which is preliminary data.</text>
</comment>
<accession>A0A1H3DFU0</accession>
<dbReference type="Proteomes" id="UP000198647">
    <property type="component" value="Unassembled WGS sequence"/>
</dbReference>
<sequence>MDLMKEGKDINEVLKMPFHYVVEILRKEHEPEESNSFFDLL</sequence>
<dbReference type="NCBIfam" id="NF047426">
    <property type="entry name" value="tail_chap_PVL_C"/>
    <property type="match status" value="1"/>
</dbReference>
<keyword evidence="2" id="KW-1185">Reference proteome</keyword>
<dbReference type="RefSeq" id="WP_407690263.1">
    <property type="nucleotide sequence ID" value="NZ_FNOS01000002.1"/>
</dbReference>
<gene>
    <name evidence="1" type="ORF">SAMN04488081_0951</name>
</gene>
<name>A0A1H3DFU0_9BACI</name>
<organism evidence="1 2">
    <name type="scientific">Salimicrobium album</name>
    <dbReference type="NCBI Taxonomy" id="50717"/>
    <lineage>
        <taxon>Bacteria</taxon>
        <taxon>Bacillati</taxon>
        <taxon>Bacillota</taxon>
        <taxon>Bacilli</taxon>
        <taxon>Bacillales</taxon>
        <taxon>Bacillaceae</taxon>
        <taxon>Salimicrobium</taxon>
    </lineage>
</organism>
<evidence type="ECO:0000313" key="1">
    <source>
        <dbReference type="EMBL" id="SDX65285.1"/>
    </source>
</evidence>
<protein>
    <submittedName>
        <fullName evidence="1">Uncharacterized protein</fullName>
    </submittedName>
</protein>
<dbReference type="EMBL" id="FNOS01000002">
    <property type="protein sequence ID" value="SDX65285.1"/>
    <property type="molecule type" value="Genomic_DNA"/>
</dbReference>